<dbReference type="PROSITE" id="PS50110">
    <property type="entry name" value="RESPONSE_REGULATORY"/>
    <property type="match status" value="1"/>
</dbReference>
<evidence type="ECO:0000313" key="3">
    <source>
        <dbReference type="EMBL" id="OWU68094.1"/>
    </source>
</evidence>
<feature type="modified residue" description="4-aspartylphosphate" evidence="1">
    <location>
        <position position="56"/>
    </location>
</feature>
<accession>A0A225NBS5</accession>
<comment type="caution">
    <text evidence="3">The sequence shown here is derived from an EMBL/GenBank/DDBJ whole genome shotgun (WGS) entry which is preliminary data.</text>
</comment>
<dbReference type="SUPFAM" id="SSF52172">
    <property type="entry name" value="CheY-like"/>
    <property type="match status" value="1"/>
</dbReference>
<evidence type="ECO:0000259" key="2">
    <source>
        <dbReference type="PROSITE" id="PS50110"/>
    </source>
</evidence>
<name>A0A225NBS5_9RHOB</name>
<evidence type="ECO:0000313" key="4">
    <source>
        <dbReference type="Proteomes" id="UP000215377"/>
    </source>
</evidence>
<dbReference type="GO" id="GO:0000160">
    <property type="term" value="P:phosphorelay signal transduction system"/>
    <property type="evidence" value="ECO:0007669"/>
    <property type="project" value="InterPro"/>
</dbReference>
<dbReference type="InterPro" id="IPR001789">
    <property type="entry name" value="Sig_transdc_resp-reg_receiver"/>
</dbReference>
<dbReference type="EMBL" id="AQQR01000023">
    <property type="protein sequence ID" value="OWU68094.1"/>
    <property type="molecule type" value="Genomic_DNA"/>
</dbReference>
<protein>
    <recommendedName>
        <fullName evidence="2">Response regulatory domain-containing protein</fullName>
    </recommendedName>
</protein>
<gene>
    <name evidence="3" type="ORF">ATO3_24660</name>
</gene>
<dbReference type="RefSeq" id="WP_088652559.1">
    <property type="nucleotide sequence ID" value="NZ_AQQR01000023.1"/>
</dbReference>
<reference evidence="3 4" key="1">
    <citation type="submission" date="2013-04" db="EMBL/GenBank/DDBJ databases">
        <title>Oceanicola sp. 22II1-22F33 Genome Sequencing.</title>
        <authorList>
            <person name="Lai Q."/>
            <person name="Li G."/>
            <person name="Shao Z."/>
        </authorList>
    </citation>
    <scope>NUCLEOTIDE SEQUENCE [LARGE SCALE GENOMIC DNA]</scope>
    <source>
        <strain evidence="3 4">22II1-22F33</strain>
    </source>
</reference>
<evidence type="ECO:0000256" key="1">
    <source>
        <dbReference type="PROSITE-ProRule" id="PRU00169"/>
    </source>
</evidence>
<keyword evidence="1" id="KW-0597">Phosphoprotein</keyword>
<dbReference type="InterPro" id="IPR011006">
    <property type="entry name" value="CheY-like_superfamily"/>
</dbReference>
<dbReference type="Proteomes" id="UP000215377">
    <property type="component" value="Unassembled WGS sequence"/>
</dbReference>
<feature type="domain" description="Response regulatory" evidence="2">
    <location>
        <begin position="8"/>
        <end position="116"/>
    </location>
</feature>
<organism evidence="3 4">
    <name type="scientific">Marinibacterium profundimaris</name>
    <dbReference type="NCBI Taxonomy" id="1679460"/>
    <lineage>
        <taxon>Bacteria</taxon>
        <taxon>Pseudomonadati</taxon>
        <taxon>Pseudomonadota</taxon>
        <taxon>Alphaproteobacteria</taxon>
        <taxon>Rhodobacterales</taxon>
        <taxon>Paracoccaceae</taxon>
        <taxon>Marinibacterium</taxon>
    </lineage>
</organism>
<proteinExistence type="predicted"/>
<keyword evidence="4" id="KW-1185">Reference proteome</keyword>
<sequence length="190" mass="20742">MASLEGVRVLIVEDDWLQASELAWQFSDLGAEVIGPATSVEAGMKLAPTADMAILDINICGEAVFPIADSLHERGAPIVFYSAYSNIRIPERFHFASRLNKPASVARVRHVARSALDELNVPENDVVRVLPRLRLTAMMLMEGPEAADRLVEAVLVQAIQTGQPSGEDVESWLTRLLVAVAEVRGKELLT</sequence>
<dbReference type="OrthoDB" id="582170at2"/>
<dbReference type="AlphaFoldDB" id="A0A225NBS5"/>
<dbReference type="Gene3D" id="3.40.50.2300">
    <property type="match status" value="1"/>
</dbReference>